<keyword evidence="1" id="KW-0732">Signal</keyword>
<gene>
    <name evidence="2" type="ORF">BRAN1462_LOCUS61744</name>
</gene>
<dbReference type="EMBL" id="HBGW01097309">
    <property type="protein sequence ID" value="CAD9643922.1"/>
    <property type="molecule type" value="Transcribed_RNA"/>
</dbReference>
<evidence type="ECO:0000256" key="1">
    <source>
        <dbReference type="SAM" id="SignalP"/>
    </source>
</evidence>
<proteinExistence type="predicted"/>
<organism evidence="2">
    <name type="scientific">Zooxanthella nutricula</name>
    <dbReference type="NCBI Taxonomy" id="1333877"/>
    <lineage>
        <taxon>Eukaryota</taxon>
        <taxon>Sar</taxon>
        <taxon>Alveolata</taxon>
        <taxon>Dinophyceae</taxon>
        <taxon>Peridiniales</taxon>
        <taxon>Peridiniales incertae sedis</taxon>
        <taxon>Zooxanthella</taxon>
    </lineage>
</organism>
<sequence length="186" mass="20592">MPGTRSAAMRASLTALLMLGVVSGARLQTIERSRGVVAAHASAALLDEQTMAKDSADAALFFVSHLRDSWQFFKDAQLLSSKTSALKHIDDDIKKLQACVSKAEGLIPEEHRHLIDKDNGPTEAVTPNLSEKIAHRARLHSQRWRKFKTESWEARALSLVAIRQFLDAERGLFSQAESLIAEEQCT</sequence>
<name>A0A7S2QJD5_9DINO</name>
<feature type="signal peptide" evidence="1">
    <location>
        <begin position="1"/>
        <end position="24"/>
    </location>
</feature>
<evidence type="ECO:0000313" key="2">
    <source>
        <dbReference type="EMBL" id="CAD9643922.1"/>
    </source>
</evidence>
<dbReference type="AlphaFoldDB" id="A0A7S2QJD5"/>
<accession>A0A7S2QJD5</accession>
<feature type="chain" id="PRO_5030926512" evidence="1">
    <location>
        <begin position="25"/>
        <end position="186"/>
    </location>
</feature>
<reference evidence="2" key="1">
    <citation type="submission" date="2021-01" db="EMBL/GenBank/DDBJ databases">
        <authorList>
            <person name="Corre E."/>
            <person name="Pelletier E."/>
            <person name="Niang G."/>
            <person name="Scheremetjew M."/>
            <person name="Finn R."/>
            <person name="Kale V."/>
            <person name="Holt S."/>
            <person name="Cochrane G."/>
            <person name="Meng A."/>
            <person name="Brown T."/>
            <person name="Cohen L."/>
        </authorList>
    </citation>
    <scope>NUCLEOTIDE SEQUENCE</scope>
    <source>
        <strain evidence="2">RCC3387</strain>
    </source>
</reference>
<protein>
    <submittedName>
        <fullName evidence="2">Uncharacterized protein</fullName>
    </submittedName>
</protein>